<evidence type="ECO:0000313" key="2">
    <source>
        <dbReference type="Proteomes" id="UP001168821"/>
    </source>
</evidence>
<sequence length="152" mass="16511">MPNTTNAILQSFTGETVRSVGTVVISLQVGQTVGTIRAVVLPKDRMRHDVIVGGDFLNLPNVMVITVGNDVCVCQLRDLETDRAHLCAAIEPACSRQLSCGDGVSPECKRQCEELLEEFSDRVCSSLGNLGKTDGTQMVIRCTTDQPIDYRP</sequence>
<evidence type="ECO:0000313" key="1">
    <source>
        <dbReference type="EMBL" id="KAJ3655851.1"/>
    </source>
</evidence>
<reference evidence="1" key="1">
    <citation type="journal article" date="2023" name="G3 (Bethesda)">
        <title>Whole genome assemblies of Zophobas morio and Tenebrio molitor.</title>
        <authorList>
            <person name="Kaur S."/>
            <person name="Stinson S.A."/>
            <person name="diCenzo G.C."/>
        </authorList>
    </citation>
    <scope>NUCLEOTIDE SEQUENCE</scope>
    <source>
        <strain evidence="1">QUZm001</strain>
    </source>
</reference>
<proteinExistence type="predicted"/>
<gene>
    <name evidence="1" type="ORF">Zmor_014961</name>
</gene>
<protein>
    <submittedName>
        <fullName evidence="1">Uncharacterized protein</fullName>
    </submittedName>
</protein>
<dbReference type="EMBL" id="JALNTZ010000004">
    <property type="protein sequence ID" value="KAJ3655851.1"/>
    <property type="molecule type" value="Genomic_DNA"/>
</dbReference>
<name>A0AA38MGU2_9CUCU</name>
<keyword evidence="2" id="KW-1185">Reference proteome</keyword>
<dbReference type="Proteomes" id="UP001168821">
    <property type="component" value="Unassembled WGS sequence"/>
</dbReference>
<comment type="caution">
    <text evidence="1">The sequence shown here is derived from an EMBL/GenBank/DDBJ whole genome shotgun (WGS) entry which is preliminary data.</text>
</comment>
<dbReference type="AlphaFoldDB" id="A0AA38MGU2"/>
<organism evidence="1 2">
    <name type="scientific">Zophobas morio</name>
    <dbReference type="NCBI Taxonomy" id="2755281"/>
    <lineage>
        <taxon>Eukaryota</taxon>
        <taxon>Metazoa</taxon>
        <taxon>Ecdysozoa</taxon>
        <taxon>Arthropoda</taxon>
        <taxon>Hexapoda</taxon>
        <taxon>Insecta</taxon>
        <taxon>Pterygota</taxon>
        <taxon>Neoptera</taxon>
        <taxon>Endopterygota</taxon>
        <taxon>Coleoptera</taxon>
        <taxon>Polyphaga</taxon>
        <taxon>Cucujiformia</taxon>
        <taxon>Tenebrionidae</taxon>
        <taxon>Zophobas</taxon>
    </lineage>
</organism>
<accession>A0AA38MGU2</accession>